<gene>
    <name evidence="1" type="ORF">H6H03_34450</name>
</gene>
<protein>
    <recommendedName>
        <fullName evidence="3">DNA-binding protein</fullName>
    </recommendedName>
</protein>
<name>A0ABR8KHA7_9NOSO</name>
<dbReference type="RefSeq" id="WP_190959431.1">
    <property type="nucleotide sequence ID" value="NZ_JACJTU010000062.1"/>
</dbReference>
<evidence type="ECO:0008006" key="3">
    <source>
        <dbReference type="Google" id="ProtNLM"/>
    </source>
</evidence>
<keyword evidence="2" id="KW-1185">Reference proteome</keyword>
<dbReference type="Proteomes" id="UP000637383">
    <property type="component" value="Unassembled WGS sequence"/>
</dbReference>
<sequence>MIKDDKQLAYSQEWAEKFAEANRKLRANEEKRLKDPDGWQLIQDSNDALRQKLVDEIVEYEMLAAHNPNEPITLQVECMNKISNLLIKARIAFKITPKELAALCGHTEEQIKLFEDKDYQNATFLDFLAVSDALGVEIIDGKFIAKMDEFYLKRLEAIRQTASINAELQTAS</sequence>
<accession>A0ABR8KHA7</accession>
<reference evidence="1 2" key="1">
    <citation type="journal article" date="2020" name="ISME J.">
        <title>Comparative genomics reveals insights into cyanobacterial evolution and habitat adaptation.</title>
        <authorList>
            <person name="Chen M.Y."/>
            <person name="Teng W.K."/>
            <person name="Zhao L."/>
            <person name="Hu C.X."/>
            <person name="Zhou Y.K."/>
            <person name="Han B.P."/>
            <person name="Song L.R."/>
            <person name="Shu W.S."/>
        </authorList>
    </citation>
    <scope>NUCLEOTIDE SEQUENCE [LARGE SCALE GENOMIC DNA]</scope>
    <source>
        <strain evidence="1 2">FACHB-159</strain>
    </source>
</reference>
<evidence type="ECO:0000313" key="1">
    <source>
        <dbReference type="EMBL" id="MBD2738913.1"/>
    </source>
</evidence>
<dbReference type="SUPFAM" id="SSF47413">
    <property type="entry name" value="lambda repressor-like DNA-binding domains"/>
    <property type="match status" value="1"/>
</dbReference>
<organism evidence="1 2">
    <name type="scientific">Nostoc paludosum FACHB-159</name>
    <dbReference type="NCBI Taxonomy" id="2692908"/>
    <lineage>
        <taxon>Bacteria</taxon>
        <taxon>Bacillati</taxon>
        <taxon>Cyanobacteriota</taxon>
        <taxon>Cyanophyceae</taxon>
        <taxon>Nostocales</taxon>
        <taxon>Nostocaceae</taxon>
        <taxon>Nostoc</taxon>
    </lineage>
</organism>
<comment type="caution">
    <text evidence="1">The sequence shown here is derived from an EMBL/GenBank/DDBJ whole genome shotgun (WGS) entry which is preliminary data.</text>
</comment>
<dbReference type="EMBL" id="JACJTU010000062">
    <property type="protein sequence ID" value="MBD2738913.1"/>
    <property type="molecule type" value="Genomic_DNA"/>
</dbReference>
<evidence type="ECO:0000313" key="2">
    <source>
        <dbReference type="Proteomes" id="UP000637383"/>
    </source>
</evidence>
<dbReference type="InterPro" id="IPR010982">
    <property type="entry name" value="Lambda_DNA-bd_dom_sf"/>
</dbReference>
<proteinExistence type="predicted"/>